<dbReference type="InterPro" id="IPR018788">
    <property type="entry name" value="Proteasome_assmbl_chp_3"/>
</dbReference>
<feature type="compositionally biased region" description="Polar residues" evidence="1">
    <location>
        <begin position="70"/>
        <end position="81"/>
    </location>
</feature>
<gene>
    <name evidence="2" type="ORF">UBRO_20521</name>
</gene>
<dbReference type="EMBL" id="LT558119">
    <property type="protein sequence ID" value="SAM76368.1"/>
    <property type="molecule type" value="Genomic_DNA"/>
</dbReference>
<feature type="compositionally biased region" description="Low complexity" evidence="1">
    <location>
        <begin position="84"/>
        <end position="93"/>
    </location>
</feature>
<accession>A0A1K0H2L7</accession>
<protein>
    <recommendedName>
        <fullName evidence="4">Proteasome assembly chaperone 3</fullName>
    </recommendedName>
</protein>
<dbReference type="GO" id="GO:0043248">
    <property type="term" value="P:proteasome assembly"/>
    <property type="evidence" value="ECO:0007669"/>
    <property type="project" value="InterPro"/>
</dbReference>
<reference evidence="3" key="1">
    <citation type="submission" date="2016-04" db="EMBL/GenBank/DDBJ databases">
        <authorList>
            <person name="Guldener U."/>
            <person name="Guldener U."/>
        </authorList>
    </citation>
    <scope>NUCLEOTIDE SEQUENCE [LARGE SCALE GENOMIC DNA]</scope>
    <source>
        <strain evidence="3">UB2112</strain>
    </source>
</reference>
<evidence type="ECO:0000256" key="1">
    <source>
        <dbReference type="SAM" id="MobiDB-lite"/>
    </source>
</evidence>
<proteinExistence type="predicted"/>
<dbReference type="PANTHER" id="PTHR31051">
    <property type="entry name" value="PROTEASOME ASSEMBLY CHAPERONE 3"/>
    <property type="match status" value="1"/>
</dbReference>
<dbReference type="AlphaFoldDB" id="A0A1K0H2L7"/>
<sequence length="201" mass="21256">MSNRQPPPATSSTFQITVTPLPPTTSPILPTKTITTTILGHVTTVIAQSFTDRVFITITQLSRFGVLYQASTSPSPSSHTDGSAAAPTTTAANLPPPLPTTIVTKLVGTEPTPGHVALYQLYVSQVASIVHHAMDANAGRSVVVSLALKASASADGVGKDRGRGGGQDWDDDEAGEMLMSSEDERQRFVEIMGLVQQCRVW</sequence>
<organism evidence="2 3">
    <name type="scientific">Ustilago bromivora</name>
    <dbReference type="NCBI Taxonomy" id="307758"/>
    <lineage>
        <taxon>Eukaryota</taxon>
        <taxon>Fungi</taxon>
        <taxon>Dikarya</taxon>
        <taxon>Basidiomycota</taxon>
        <taxon>Ustilaginomycotina</taxon>
        <taxon>Ustilaginomycetes</taxon>
        <taxon>Ustilaginales</taxon>
        <taxon>Ustilaginaceae</taxon>
        <taxon>Ustilago</taxon>
    </lineage>
</organism>
<dbReference type="InterPro" id="IPR053720">
    <property type="entry name" value="Psm_Assembly_Chaperone"/>
</dbReference>
<evidence type="ECO:0008006" key="4">
    <source>
        <dbReference type="Google" id="ProtNLM"/>
    </source>
</evidence>
<evidence type="ECO:0000313" key="3">
    <source>
        <dbReference type="Proteomes" id="UP000179920"/>
    </source>
</evidence>
<dbReference type="Proteomes" id="UP000179920">
    <property type="component" value="Chromosome III"/>
</dbReference>
<name>A0A1K0H2L7_9BASI</name>
<feature type="region of interest" description="Disordered" evidence="1">
    <location>
        <begin position="70"/>
        <end position="97"/>
    </location>
</feature>
<dbReference type="OrthoDB" id="5593278at2759"/>
<dbReference type="Gene3D" id="3.30.230.90">
    <property type="match status" value="1"/>
</dbReference>
<evidence type="ECO:0000313" key="2">
    <source>
        <dbReference type="EMBL" id="SAM76368.1"/>
    </source>
</evidence>
<dbReference type="PANTHER" id="PTHR31051:SF1">
    <property type="entry name" value="PROTEASOME ASSEMBLY CHAPERONE 3"/>
    <property type="match status" value="1"/>
</dbReference>